<dbReference type="AlphaFoldDB" id="A0A1F7WJR9"/>
<feature type="domain" description="Glycosyltransferase 2-like" evidence="1">
    <location>
        <begin position="4"/>
        <end position="198"/>
    </location>
</feature>
<accession>A0A1F7WJR9</accession>
<dbReference type="PANTHER" id="PTHR43179">
    <property type="entry name" value="RHAMNOSYLTRANSFERASE WBBL"/>
    <property type="match status" value="1"/>
</dbReference>
<sequence>MDLSIIIVNYNTKDLLINCLGSIRKKTKGIEYEIIVIDNASSDGSVGILKRLEGRDVKVILNRQNLGFAKANNQGIRIAKGRFILLLNSDTKIEDSVLVDMIAFMDKNPRIGIASCALRGKNGSLQATGGYFPTLPRVFSWMFFLDDIPLLDKIIKPFHPMHEKSPFYKGESFFKRTGLRDWVTGAFFLIRKEVLDEVGLLDEDYFMYTEEVDLSFRAKKKGWEVWYLPDWAIVHLGGASSASEFPIISEYKGVKIFYKKHMPLWQMPLLRLFLKAGALLRIILFSVLKGGEYAKTYAKAFQIA</sequence>
<dbReference type="Pfam" id="PF00535">
    <property type="entry name" value="Glycos_transf_2"/>
    <property type="match status" value="1"/>
</dbReference>
<gene>
    <name evidence="2" type="ORF">A2115_02955</name>
</gene>
<dbReference type="InterPro" id="IPR029044">
    <property type="entry name" value="Nucleotide-diphossugar_trans"/>
</dbReference>
<dbReference type="Proteomes" id="UP000176198">
    <property type="component" value="Unassembled WGS sequence"/>
</dbReference>
<dbReference type="PANTHER" id="PTHR43179:SF7">
    <property type="entry name" value="RHAMNOSYLTRANSFERASE WBBL"/>
    <property type="match status" value="1"/>
</dbReference>
<comment type="caution">
    <text evidence="2">The sequence shown here is derived from an EMBL/GenBank/DDBJ whole genome shotgun (WGS) entry which is preliminary data.</text>
</comment>
<proteinExistence type="predicted"/>
<dbReference type="CDD" id="cd04186">
    <property type="entry name" value="GT_2_like_c"/>
    <property type="match status" value="1"/>
</dbReference>
<evidence type="ECO:0000313" key="2">
    <source>
        <dbReference type="EMBL" id="OGM02398.1"/>
    </source>
</evidence>
<dbReference type="EMBL" id="MGFJ01000022">
    <property type="protein sequence ID" value="OGM02398.1"/>
    <property type="molecule type" value="Genomic_DNA"/>
</dbReference>
<dbReference type="STRING" id="1802471.A2115_02955"/>
<evidence type="ECO:0000313" key="3">
    <source>
        <dbReference type="Proteomes" id="UP000176198"/>
    </source>
</evidence>
<dbReference type="Gene3D" id="3.90.550.10">
    <property type="entry name" value="Spore Coat Polysaccharide Biosynthesis Protein SpsA, Chain A"/>
    <property type="match status" value="1"/>
</dbReference>
<name>A0A1F7WJR9_9BACT</name>
<organism evidence="2 3">
    <name type="scientific">Candidatus Woesebacteria bacterium GWA1_41_8</name>
    <dbReference type="NCBI Taxonomy" id="1802471"/>
    <lineage>
        <taxon>Bacteria</taxon>
        <taxon>Candidatus Woeseibacteriota</taxon>
    </lineage>
</organism>
<reference evidence="2 3" key="1">
    <citation type="journal article" date="2016" name="Nat. Commun.">
        <title>Thousands of microbial genomes shed light on interconnected biogeochemical processes in an aquifer system.</title>
        <authorList>
            <person name="Anantharaman K."/>
            <person name="Brown C.T."/>
            <person name="Hug L.A."/>
            <person name="Sharon I."/>
            <person name="Castelle C.J."/>
            <person name="Probst A.J."/>
            <person name="Thomas B.C."/>
            <person name="Singh A."/>
            <person name="Wilkins M.J."/>
            <person name="Karaoz U."/>
            <person name="Brodie E.L."/>
            <person name="Williams K.H."/>
            <person name="Hubbard S.S."/>
            <person name="Banfield J.F."/>
        </authorList>
    </citation>
    <scope>NUCLEOTIDE SEQUENCE [LARGE SCALE GENOMIC DNA]</scope>
</reference>
<dbReference type="SUPFAM" id="SSF53448">
    <property type="entry name" value="Nucleotide-diphospho-sugar transferases"/>
    <property type="match status" value="1"/>
</dbReference>
<dbReference type="InterPro" id="IPR001173">
    <property type="entry name" value="Glyco_trans_2-like"/>
</dbReference>
<evidence type="ECO:0000259" key="1">
    <source>
        <dbReference type="Pfam" id="PF00535"/>
    </source>
</evidence>
<protein>
    <recommendedName>
        <fullName evidence="1">Glycosyltransferase 2-like domain-containing protein</fullName>
    </recommendedName>
</protein>